<feature type="active site" description="Proton acceptor" evidence="2">
    <location>
        <position position="128"/>
    </location>
</feature>
<comment type="similarity">
    <text evidence="2">Belongs to the 2H phosphoesterase superfamily. ThpR family.</text>
</comment>
<dbReference type="GO" id="GO:0008664">
    <property type="term" value="F:RNA 2',3'-cyclic 3'-phosphodiesterase activity"/>
    <property type="evidence" value="ECO:0007669"/>
    <property type="project" value="UniProtKB-EC"/>
</dbReference>
<evidence type="ECO:0000313" key="3">
    <source>
        <dbReference type="EMBL" id="MFD1565423.1"/>
    </source>
</evidence>
<dbReference type="Proteomes" id="UP001597076">
    <property type="component" value="Unassembled WGS sequence"/>
</dbReference>
<evidence type="ECO:0000256" key="2">
    <source>
        <dbReference type="HAMAP-Rule" id="MF_01940"/>
    </source>
</evidence>
<evidence type="ECO:0000313" key="4">
    <source>
        <dbReference type="Proteomes" id="UP001597076"/>
    </source>
</evidence>
<protein>
    <recommendedName>
        <fullName evidence="2">RNA 2',3'-cyclic phosphodiesterase</fullName>
        <shortName evidence="2">RNA 2',3'-CPDase</shortName>
        <ecNumber evidence="2">3.1.4.58</ecNumber>
    </recommendedName>
</protein>
<dbReference type="Gene3D" id="3.90.1140.10">
    <property type="entry name" value="Cyclic phosphodiesterase"/>
    <property type="match status" value="1"/>
</dbReference>
<dbReference type="InterPro" id="IPR009097">
    <property type="entry name" value="Cyclic_Pdiesterase"/>
</dbReference>
<dbReference type="HAMAP" id="MF_01940">
    <property type="entry name" value="RNA_CPDase"/>
    <property type="match status" value="1"/>
</dbReference>
<dbReference type="PANTHER" id="PTHR35561">
    <property type="entry name" value="RNA 2',3'-CYCLIC PHOSPHODIESTERASE"/>
    <property type="match status" value="1"/>
</dbReference>
<comment type="function">
    <text evidence="2">Hydrolyzes RNA 2',3'-cyclic phosphodiester to an RNA 2'-phosphomonoester.</text>
</comment>
<dbReference type="NCBIfam" id="TIGR02258">
    <property type="entry name" value="2_5_ligase"/>
    <property type="match status" value="1"/>
</dbReference>
<feature type="short sequence motif" description="HXTX 2" evidence="2">
    <location>
        <begin position="128"/>
        <end position="131"/>
    </location>
</feature>
<dbReference type="AlphaFoldDB" id="A0ABD6BMJ6"/>
<gene>
    <name evidence="3" type="primary">thpR</name>
    <name evidence="3" type="ORF">ACFR99_17950</name>
</gene>
<evidence type="ECO:0000256" key="1">
    <source>
        <dbReference type="ARBA" id="ARBA00022801"/>
    </source>
</evidence>
<organism evidence="3 4">
    <name type="scientific">Haloarchaeobius amylolyticus</name>
    <dbReference type="NCBI Taxonomy" id="1198296"/>
    <lineage>
        <taxon>Archaea</taxon>
        <taxon>Methanobacteriati</taxon>
        <taxon>Methanobacteriota</taxon>
        <taxon>Stenosarchaea group</taxon>
        <taxon>Halobacteria</taxon>
        <taxon>Halobacteriales</taxon>
        <taxon>Halorubellaceae</taxon>
        <taxon>Haloarchaeobius</taxon>
    </lineage>
</organism>
<dbReference type="InterPro" id="IPR004175">
    <property type="entry name" value="RNA_CPDase"/>
</dbReference>
<feature type="active site" description="Proton donor" evidence="2">
    <location>
        <position position="39"/>
    </location>
</feature>
<sequence length="189" mass="20730">MRLFVSVDLPDDFAEPVADLQAEFAEASGLKFTDPEQAHITMKFLGDTDEDRVPDLERELEAAVDDAGVDPFTVRYGGLGVFPSLEYISVLWLGVEQGGEQLATLHESIEARTTDLGFDPESHDFTPHVTLARMEHAGGKELVQELVEERDPTIGEARVDEVCLTESTLTEEGPVYSTVASFPLESSTN</sequence>
<comment type="catalytic activity">
    <reaction evidence="2">
        <text>a 3'-end 2',3'-cyclophospho-ribonucleotide-RNA + H2O = a 3'-end 2'-phospho-ribonucleotide-RNA + H(+)</text>
        <dbReference type="Rhea" id="RHEA:11828"/>
        <dbReference type="Rhea" id="RHEA-COMP:10464"/>
        <dbReference type="Rhea" id="RHEA-COMP:17353"/>
        <dbReference type="ChEBI" id="CHEBI:15377"/>
        <dbReference type="ChEBI" id="CHEBI:15378"/>
        <dbReference type="ChEBI" id="CHEBI:83064"/>
        <dbReference type="ChEBI" id="CHEBI:173113"/>
        <dbReference type="EC" id="3.1.4.58"/>
    </reaction>
</comment>
<dbReference type="SUPFAM" id="SSF55144">
    <property type="entry name" value="LigT-like"/>
    <property type="match status" value="1"/>
</dbReference>
<dbReference type="Pfam" id="PF13563">
    <property type="entry name" value="2_5_RNA_ligase2"/>
    <property type="match status" value="1"/>
</dbReference>
<dbReference type="RefSeq" id="WP_390290349.1">
    <property type="nucleotide sequence ID" value="NZ_JBHUDI010000011.1"/>
</dbReference>
<reference evidence="3 4" key="1">
    <citation type="journal article" date="2019" name="Int. J. Syst. Evol. Microbiol.">
        <title>The Global Catalogue of Microorganisms (GCM) 10K type strain sequencing project: providing services to taxonomists for standard genome sequencing and annotation.</title>
        <authorList>
            <consortium name="The Broad Institute Genomics Platform"/>
            <consortium name="The Broad Institute Genome Sequencing Center for Infectious Disease"/>
            <person name="Wu L."/>
            <person name="Ma J."/>
        </authorList>
    </citation>
    <scope>NUCLEOTIDE SEQUENCE [LARGE SCALE GENOMIC DNA]</scope>
    <source>
        <strain evidence="3 4">CGMCC 1.12230</strain>
    </source>
</reference>
<dbReference type="EC" id="3.1.4.58" evidence="2"/>
<dbReference type="PANTHER" id="PTHR35561:SF1">
    <property type="entry name" value="RNA 2',3'-CYCLIC PHOSPHODIESTERASE"/>
    <property type="match status" value="1"/>
</dbReference>
<dbReference type="EMBL" id="JBHUDI010000011">
    <property type="protein sequence ID" value="MFD1565423.1"/>
    <property type="molecule type" value="Genomic_DNA"/>
</dbReference>
<accession>A0ABD6BMJ6</accession>
<keyword evidence="1 2" id="KW-0378">Hydrolase</keyword>
<feature type="short sequence motif" description="HXTX 1" evidence="2">
    <location>
        <begin position="39"/>
        <end position="42"/>
    </location>
</feature>
<proteinExistence type="inferred from homology"/>
<keyword evidence="4" id="KW-1185">Reference proteome</keyword>
<name>A0ABD6BMJ6_9EURY</name>
<comment type="caution">
    <text evidence="3">The sequence shown here is derived from an EMBL/GenBank/DDBJ whole genome shotgun (WGS) entry which is preliminary data.</text>
</comment>